<sequence>MCIFLSSDNQIISPHLNHLLKSYYYTTGFSTYAYDAIGQPLDMVVRSDLKNLTPWLNNVSRHKILHHFNCPLSRLDSLLIELTDALYTIAAPVFVEDELKTYFLLEPFFIEQMTTIDKKDFFHRTTFHNLGHLSFQTIQSLMHIHRDRLNYLGQLFYHLMSHSIYIGQQHFQPTTAMHDTKWAKSLSMACFQYTDGFINLPVIEQISKHLISKDIKKALNTYKTLQTFFKLPCSNQCPFKLLKYQFVSLIIMVQYHLSNHFKAMGTALQQIANQNILELEQYNKYSHLLSFGESILERFYETIRDHQTMNLSPNILLALEYIHTHYMNNILLSDIAASIPMNETYLSTQFKQEYKMPLKQYLNQYRIEQATQLIKRTTYTITDIALMVGFDSTNYFSTVFKKFTGYTPSLYARKYYTPSPSQEATS</sequence>
<dbReference type="InterPro" id="IPR009057">
    <property type="entry name" value="Homeodomain-like_sf"/>
</dbReference>
<proteinExistence type="predicted"/>
<dbReference type="PANTHER" id="PTHR43280:SF2">
    <property type="entry name" value="HTH-TYPE TRANSCRIPTIONAL REGULATOR EXSA"/>
    <property type="match status" value="1"/>
</dbReference>
<feature type="domain" description="HTH araC/xylS-type" evidence="4">
    <location>
        <begin position="316"/>
        <end position="414"/>
    </location>
</feature>
<dbReference type="RefSeq" id="WP_212697901.1">
    <property type="nucleotide sequence ID" value="NZ_CP058649.1"/>
</dbReference>
<dbReference type="Pfam" id="PF12833">
    <property type="entry name" value="HTH_18"/>
    <property type="match status" value="1"/>
</dbReference>
<dbReference type="InterPro" id="IPR020449">
    <property type="entry name" value="Tscrpt_reg_AraC-type_HTH"/>
</dbReference>
<dbReference type="GO" id="GO:0003700">
    <property type="term" value="F:DNA-binding transcription factor activity"/>
    <property type="evidence" value="ECO:0007669"/>
    <property type="project" value="InterPro"/>
</dbReference>
<dbReference type="PRINTS" id="PR00032">
    <property type="entry name" value="HTHARAC"/>
</dbReference>
<keyword evidence="3" id="KW-0804">Transcription</keyword>
<gene>
    <name evidence="5" type="ORF">HZI73_08925</name>
</gene>
<accession>A0A8J8MJ21</accession>
<dbReference type="Proteomes" id="UP000683246">
    <property type="component" value="Chromosome"/>
</dbReference>
<evidence type="ECO:0000256" key="1">
    <source>
        <dbReference type="ARBA" id="ARBA00023015"/>
    </source>
</evidence>
<organism evidence="5 6">
    <name type="scientific">Vallitalea pronyensis</name>
    <dbReference type="NCBI Taxonomy" id="1348613"/>
    <lineage>
        <taxon>Bacteria</taxon>
        <taxon>Bacillati</taxon>
        <taxon>Bacillota</taxon>
        <taxon>Clostridia</taxon>
        <taxon>Lachnospirales</taxon>
        <taxon>Vallitaleaceae</taxon>
        <taxon>Vallitalea</taxon>
    </lineage>
</organism>
<dbReference type="InterPro" id="IPR018060">
    <property type="entry name" value="HTH_AraC"/>
</dbReference>
<dbReference type="PROSITE" id="PS01124">
    <property type="entry name" value="HTH_ARAC_FAMILY_2"/>
    <property type="match status" value="1"/>
</dbReference>
<dbReference type="SUPFAM" id="SSF46689">
    <property type="entry name" value="Homeodomain-like"/>
    <property type="match status" value="2"/>
</dbReference>
<dbReference type="AlphaFoldDB" id="A0A8J8MJ21"/>
<protein>
    <submittedName>
        <fullName evidence="5">Helix-turn-helix transcriptional regulator</fullName>
    </submittedName>
</protein>
<evidence type="ECO:0000259" key="4">
    <source>
        <dbReference type="PROSITE" id="PS01124"/>
    </source>
</evidence>
<evidence type="ECO:0000256" key="2">
    <source>
        <dbReference type="ARBA" id="ARBA00023125"/>
    </source>
</evidence>
<keyword evidence="6" id="KW-1185">Reference proteome</keyword>
<dbReference type="PROSITE" id="PS00041">
    <property type="entry name" value="HTH_ARAC_FAMILY_1"/>
    <property type="match status" value="1"/>
</dbReference>
<dbReference type="PANTHER" id="PTHR43280">
    <property type="entry name" value="ARAC-FAMILY TRANSCRIPTIONAL REGULATOR"/>
    <property type="match status" value="1"/>
</dbReference>
<keyword evidence="1" id="KW-0805">Transcription regulation</keyword>
<evidence type="ECO:0000256" key="3">
    <source>
        <dbReference type="ARBA" id="ARBA00023163"/>
    </source>
</evidence>
<dbReference type="SMART" id="SM00342">
    <property type="entry name" value="HTH_ARAC"/>
    <property type="match status" value="1"/>
</dbReference>
<dbReference type="GO" id="GO:0043565">
    <property type="term" value="F:sequence-specific DNA binding"/>
    <property type="evidence" value="ECO:0007669"/>
    <property type="project" value="InterPro"/>
</dbReference>
<keyword evidence="2" id="KW-0238">DNA-binding</keyword>
<dbReference type="InterPro" id="IPR018062">
    <property type="entry name" value="HTH_AraC-typ_CS"/>
</dbReference>
<evidence type="ECO:0000313" key="6">
    <source>
        <dbReference type="Proteomes" id="UP000683246"/>
    </source>
</evidence>
<reference evidence="5" key="1">
    <citation type="submission" date="2020-07" db="EMBL/GenBank/DDBJ databases">
        <title>Vallitalea pronyensis genome.</title>
        <authorList>
            <person name="Postec A."/>
        </authorList>
    </citation>
    <scope>NUCLEOTIDE SEQUENCE</scope>
    <source>
        <strain evidence="5">FatNI3</strain>
    </source>
</reference>
<dbReference type="EMBL" id="CP058649">
    <property type="protein sequence ID" value="QUI22416.1"/>
    <property type="molecule type" value="Genomic_DNA"/>
</dbReference>
<dbReference type="KEGG" id="vpy:HZI73_08925"/>
<dbReference type="Gene3D" id="1.10.10.60">
    <property type="entry name" value="Homeodomain-like"/>
    <property type="match status" value="2"/>
</dbReference>
<name>A0A8J8MJ21_9FIRM</name>
<evidence type="ECO:0000313" key="5">
    <source>
        <dbReference type="EMBL" id="QUI22416.1"/>
    </source>
</evidence>